<organism evidence="11 12">
    <name type="scientific">Ficedula albicollis</name>
    <name type="common">Collared flycatcher</name>
    <name type="synonym">Muscicapa albicollis</name>
    <dbReference type="NCBI Taxonomy" id="59894"/>
    <lineage>
        <taxon>Eukaryota</taxon>
        <taxon>Metazoa</taxon>
        <taxon>Chordata</taxon>
        <taxon>Craniata</taxon>
        <taxon>Vertebrata</taxon>
        <taxon>Euteleostomi</taxon>
        <taxon>Archelosauria</taxon>
        <taxon>Archosauria</taxon>
        <taxon>Dinosauria</taxon>
        <taxon>Saurischia</taxon>
        <taxon>Theropoda</taxon>
        <taxon>Coelurosauria</taxon>
        <taxon>Aves</taxon>
        <taxon>Neognathae</taxon>
        <taxon>Neoaves</taxon>
        <taxon>Telluraves</taxon>
        <taxon>Australaves</taxon>
        <taxon>Passeriformes</taxon>
        <taxon>Muscicapidae</taxon>
        <taxon>Ficedula</taxon>
    </lineage>
</organism>
<keyword evidence="12" id="KW-1185">Reference proteome</keyword>
<dbReference type="GO" id="GO:0061630">
    <property type="term" value="F:ubiquitin protein ligase activity"/>
    <property type="evidence" value="ECO:0007669"/>
    <property type="project" value="UniProtKB-EC"/>
</dbReference>
<proteinExistence type="predicted"/>
<evidence type="ECO:0000313" key="11">
    <source>
        <dbReference type="Ensembl" id="ENSFALP00000026407.1"/>
    </source>
</evidence>
<evidence type="ECO:0000256" key="1">
    <source>
        <dbReference type="ARBA" id="ARBA00000900"/>
    </source>
</evidence>
<dbReference type="PANTHER" id="PTHR46077:SF1">
    <property type="entry name" value="TOP1 BINDING ARGININE_SERINE RICH PROTEIN, E3 UBIQUITIN LIGASE"/>
    <property type="match status" value="1"/>
</dbReference>
<comment type="catalytic activity">
    <reaction evidence="1">
        <text>S-ubiquitinyl-[E2 ubiquitin-conjugating enzyme]-L-cysteine + [acceptor protein]-L-lysine = [E2 ubiquitin-conjugating enzyme]-L-cysteine + N(6)-ubiquitinyl-[acceptor protein]-L-lysine.</text>
        <dbReference type="EC" id="2.3.2.27"/>
    </reaction>
</comment>
<dbReference type="Gene3D" id="3.30.40.10">
    <property type="entry name" value="Zinc/RING finger domain, C3HC4 (zinc finger)"/>
    <property type="match status" value="1"/>
</dbReference>
<dbReference type="InterPro" id="IPR017907">
    <property type="entry name" value="Znf_RING_CS"/>
</dbReference>
<feature type="domain" description="RING-type" evidence="10">
    <location>
        <begin position="51"/>
        <end position="90"/>
    </location>
</feature>
<evidence type="ECO:0000256" key="2">
    <source>
        <dbReference type="ARBA" id="ARBA00012483"/>
    </source>
</evidence>
<dbReference type="GO" id="GO:0000209">
    <property type="term" value="P:protein polyubiquitination"/>
    <property type="evidence" value="ECO:0007669"/>
    <property type="project" value="TreeGrafter"/>
</dbReference>
<protein>
    <recommendedName>
        <fullName evidence="2">RING-type E3 ubiquitin transferase</fullName>
        <ecNumber evidence="2">2.3.2.27</ecNumber>
    </recommendedName>
</protein>
<dbReference type="Pfam" id="PF13639">
    <property type="entry name" value="zf-RING_2"/>
    <property type="match status" value="1"/>
</dbReference>
<keyword evidence="3" id="KW-0808">Transferase</keyword>
<keyword evidence="5 9" id="KW-0863">Zinc-finger</keyword>
<evidence type="ECO:0000256" key="7">
    <source>
        <dbReference type="ARBA" id="ARBA00023015"/>
    </source>
</evidence>
<dbReference type="InterPro" id="IPR001841">
    <property type="entry name" value="Znf_RING"/>
</dbReference>
<reference evidence="11" key="1">
    <citation type="submission" date="2025-08" db="UniProtKB">
        <authorList>
            <consortium name="Ensembl"/>
        </authorList>
    </citation>
    <scope>IDENTIFICATION</scope>
</reference>
<dbReference type="SMART" id="SM00184">
    <property type="entry name" value="RING"/>
    <property type="match status" value="1"/>
</dbReference>
<dbReference type="InterPro" id="IPR013083">
    <property type="entry name" value="Znf_RING/FYVE/PHD"/>
</dbReference>
<name>A0A803VUK1_FICAL</name>
<sequence>MCLSMPTQWGCGEDKKPEFKSNLARSFKRDQLLWPALLQPAPMATETDWNCPVCRDGAGEKASVSPCLHQFCLGCVVRWLKRKPSCPLCRQPIKSIIYSVRSEEDFLELVLPSSSDSSAAGQQDEQGAVQLMASTYV</sequence>
<dbReference type="PANTHER" id="PTHR46077">
    <property type="entry name" value="E3 UBIQUITIN-PROTEIN LIGASE TOPORS"/>
    <property type="match status" value="1"/>
</dbReference>
<evidence type="ECO:0000259" key="10">
    <source>
        <dbReference type="PROSITE" id="PS50089"/>
    </source>
</evidence>
<dbReference type="PROSITE" id="PS00518">
    <property type="entry name" value="ZF_RING_1"/>
    <property type="match status" value="1"/>
</dbReference>
<dbReference type="Proteomes" id="UP000016665">
    <property type="component" value="Unplaced"/>
</dbReference>
<evidence type="ECO:0000256" key="9">
    <source>
        <dbReference type="PROSITE-ProRule" id="PRU00175"/>
    </source>
</evidence>
<dbReference type="SUPFAM" id="SSF57850">
    <property type="entry name" value="RING/U-box"/>
    <property type="match status" value="1"/>
</dbReference>
<dbReference type="GO" id="GO:0006513">
    <property type="term" value="P:protein monoubiquitination"/>
    <property type="evidence" value="ECO:0007669"/>
    <property type="project" value="TreeGrafter"/>
</dbReference>
<evidence type="ECO:0000256" key="4">
    <source>
        <dbReference type="ARBA" id="ARBA00022723"/>
    </source>
</evidence>
<keyword evidence="4" id="KW-0479">Metal-binding</keyword>
<evidence type="ECO:0000256" key="6">
    <source>
        <dbReference type="ARBA" id="ARBA00022833"/>
    </source>
</evidence>
<evidence type="ECO:0000256" key="3">
    <source>
        <dbReference type="ARBA" id="ARBA00022679"/>
    </source>
</evidence>
<keyword evidence="8" id="KW-0804">Transcription</keyword>
<dbReference type="Ensembl" id="ENSFALT00000038655.1">
    <property type="protein sequence ID" value="ENSFALP00000026407.1"/>
    <property type="gene ID" value="ENSFALG00000027040.1"/>
</dbReference>
<dbReference type="AlphaFoldDB" id="A0A803VUK1"/>
<dbReference type="GeneTree" id="ENSGT01070000254325"/>
<keyword evidence="6" id="KW-0862">Zinc</keyword>
<keyword evidence="7" id="KW-0805">Transcription regulation</keyword>
<evidence type="ECO:0000313" key="12">
    <source>
        <dbReference type="Proteomes" id="UP000016665"/>
    </source>
</evidence>
<dbReference type="GO" id="GO:0008270">
    <property type="term" value="F:zinc ion binding"/>
    <property type="evidence" value="ECO:0007669"/>
    <property type="project" value="UniProtKB-KW"/>
</dbReference>
<accession>A0A803VUK1</accession>
<dbReference type="PROSITE" id="PS50089">
    <property type="entry name" value="ZF_RING_2"/>
    <property type="match status" value="1"/>
</dbReference>
<evidence type="ECO:0000256" key="8">
    <source>
        <dbReference type="ARBA" id="ARBA00023163"/>
    </source>
</evidence>
<evidence type="ECO:0000256" key="5">
    <source>
        <dbReference type="ARBA" id="ARBA00022771"/>
    </source>
</evidence>
<dbReference type="EC" id="2.3.2.27" evidence="2"/>
<reference evidence="11" key="2">
    <citation type="submission" date="2025-09" db="UniProtKB">
        <authorList>
            <consortium name="Ensembl"/>
        </authorList>
    </citation>
    <scope>IDENTIFICATION</scope>
</reference>